<sequence length="38" mass="4656">MIKLEKSIIFPLCFNILFSSIMKNYKYFKLFIVKYALF</sequence>
<reference evidence="2" key="1">
    <citation type="submission" date="2006-12" db="EMBL/GenBank/DDBJ databases">
        <authorList>
            <person name="Fouts D.E."/>
            <person name="Nelson K.E."/>
            <person name="Sebastian Y."/>
        </authorList>
    </citation>
    <scope>NUCLEOTIDE SEQUENCE [LARGE SCALE GENOMIC DNA]</scope>
    <source>
        <strain evidence="2">81-176</strain>
    </source>
</reference>
<name>A0A0H3PAW1_CAMJJ</name>
<dbReference type="KEGG" id="cjj:CJJ81176_0467"/>
<dbReference type="EMBL" id="CP000538">
    <property type="protein sequence ID" value="EAQ73440.1"/>
    <property type="molecule type" value="Genomic_DNA"/>
</dbReference>
<organism evidence="1 2">
    <name type="scientific">Campylobacter jejuni subsp. jejuni serotype O:23/36 (strain 81-176)</name>
    <dbReference type="NCBI Taxonomy" id="354242"/>
    <lineage>
        <taxon>Bacteria</taxon>
        <taxon>Pseudomonadati</taxon>
        <taxon>Campylobacterota</taxon>
        <taxon>Epsilonproteobacteria</taxon>
        <taxon>Campylobacterales</taxon>
        <taxon>Campylobacteraceae</taxon>
        <taxon>Campylobacter</taxon>
    </lineage>
</organism>
<proteinExistence type="predicted"/>
<dbReference type="HOGENOM" id="CLU_3325873_0_0_7"/>
<protein>
    <submittedName>
        <fullName evidence="1">Uncharacterized protein</fullName>
    </submittedName>
</protein>
<dbReference type="AlphaFoldDB" id="A0A0H3PAW1"/>
<evidence type="ECO:0000313" key="1">
    <source>
        <dbReference type="EMBL" id="EAQ73440.1"/>
    </source>
</evidence>
<gene>
    <name evidence="1" type="ordered locus">CJJ81176_0467</name>
</gene>
<dbReference type="Proteomes" id="UP000000646">
    <property type="component" value="Chromosome"/>
</dbReference>
<evidence type="ECO:0000313" key="2">
    <source>
        <dbReference type="Proteomes" id="UP000000646"/>
    </source>
</evidence>
<accession>A0A0H3PAW1</accession>